<dbReference type="AlphaFoldDB" id="A0A179F3W7"/>
<organism evidence="3 4">
    <name type="scientific">Purpureocillium lilacinum</name>
    <name type="common">Paecilomyces lilacinus</name>
    <dbReference type="NCBI Taxonomy" id="33203"/>
    <lineage>
        <taxon>Eukaryota</taxon>
        <taxon>Fungi</taxon>
        <taxon>Dikarya</taxon>
        <taxon>Ascomycota</taxon>
        <taxon>Pezizomycotina</taxon>
        <taxon>Sordariomycetes</taxon>
        <taxon>Hypocreomycetidae</taxon>
        <taxon>Hypocreales</taxon>
        <taxon>Ophiocordycipitaceae</taxon>
        <taxon>Purpureocillium</taxon>
    </lineage>
</organism>
<feature type="region of interest" description="Disordered" evidence="2">
    <location>
        <begin position="49"/>
        <end position="68"/>
    </location>
</feature>
<protein>
    <submittedName>
        <fullName evidence="3">Transcription factor AFT domain-containing protein</fullName>
    </submittedName>
</protein>
<gene>
    <name evidence="3" type="ORF">VFPBJ_11579</name>
</gene>
<reference evidence="3 4" key="1">
    <citation type="submission" date="2016-01" db="EMBL/GenBank/DDBJ databases">
        <title>Biosynthesis of antibiotic leucinostatins and their inhibition on Phytophthora in bio-control Purpureocillium lilacinum.</title>
        <authorList>
            <person name="Wang G."/>
            <person name="Liu Z."/>
            <person name="Lin R."/>
            <person name="Li E."/>
            <person name="Mao Z."/>
            <person name="Ling J."/>
            <person name="Yin W."/>
            <person name="Xie B."/>
        </authorList>
    </citation>
    <scope>NUCLEOTIDE SEQUENCE [LARGE SCALE GENOMIC DNA]</scope>
    <source>
        <strain evidence="3">PLBJ-1</strain>
    </source>
</reference>
<comment type="caution">
    <text evidence="3">The sequence shown here is derived from an EMBL/GenBank/DDBJ whole genome shotgun (WGS) entry which is preliminary data.</text>
</comment>
<evidence type="ECO:0000313" key="3">
    <source>
        <dbReference type="EMBL" id="OAQ60061.1"/>
    </source>
</evidence>
<comment type="similarity">
    <text evidence="1">Belongs to the aldehyde dehydrogenase family.</text>
</comment>
<dbReference type="PANTHER" id="PTHR43866:SF3">
    <property type="entry name" value="METHYLMALONATE-SEMIALDEHYDE DEHYDROGENASE [ACYLATING], MITOCHONDRIAL"/>
    <property type="match status" value="1"/>
</dbReference>
<name>A0A179F3W7_PURLI</name>
<dbReference type="GO" id="GO:0000981">
    <property type="term" value="F:DNA-binding transcription factor activity, RNA polymerase II-specific"/>
    <property type="evidence" value="ECO:0007669"/>
    <property type="project" value="InterPro"/>
</dbReference>
<dbReference type="GO" id="GO:0004491">
    <property type="term" value="F:methylmalonate-semialdehyde dehydrogenase (acylating, NAD) activity"/>
    <property type="evidence" value="ECO:0007669"/>
    <property type="project" value="InterPro"/>
</dbReference>
<sequence length="228" mass="26201">MLPPPEGIFQTFEELMISVQQVAESQGYSVIKLRTSNYRDGKPTRYDLACDRGGARHGTTSTGPKRSSRKINCPFRVKAVCELRLGKKWRLVLQEARHNHEARMPTHALSYRDAPLSKSVFVSCLITELEAQLDEQRIQVFCDNQQTIKLVNKDINKLQTKLGHVNIHNHWLRQELQRNKIMMEYKPTADMAADGVTKAIGSPGFRRFVQQIGLTVSFEQLSQWRLHE</sequence>
<evidence type="ECO:0000256" key="1">
    <source>
        <dbReference type="ARBA" id="ARBA00009986"/>
    </source>
</evidence>
<proteinExistence type="inferred from homology"/>
<dbReference type="GO" id="GO:0010106">
    <property type="term" value="P:cellular response to iron ion starvation"/>
    <property type="evidence" value="ECO:0007669"/>
    <property type="project" value="InterPro"/>
</dbReference>
<dbReference type="GO" id="GO:0006210">
    <property type="term" value="P:thymine catabolic process"/>
    <property type="evidence" value="ECO:0007669"/>
    <property type="project" value="TreeGrafter"/>
</dbReference>
<dbReference type="InterPro" id="IPR014842">
    <property type="entry name" value="AFT"/>
</dbReference>
<evidence type="ECO:0000256" key="2">
    <source>
        <dbReference type="SAM" id="MobiDB-lite"/>
    </source>
</evidence>
<dbReference type="Pfam" id="PF08731">
    <property type="entry name" value="AFT"/>
    <property type="match status" value="1"/>
</dbReference>
<dbReference type="Proteomes" id="UP000078240">
    <property type="component" value="Unassembled WGS sequence"/>
</dbReference>
<accession>A0A179F3W7</accession>
<dbReference type="GO" id="GO:0045944">
    <property type="term" value="P:positive regulation of transcription by RNA polymerase II"/>
    <property type="evidence" value="ECO:0007669"/>
    <property type="project" value="InterPro"/>
</dbReference>
<evidence type="ECO:0000313" key="4">
    <source>
        <dbReference type="Proteomes" id="UP000078240"/>
    </source>
</evidence>
<dbReference type="InterPro" id="IPR010061">
    <property type="entry name" value="MeMal-semiAld_DH"/>
</dbReference>
<dbReference type="EMBL" id="LSBH01000035">
    <property type="protein sequence ID" value="OAQ60061.1"/>
    <property type="molecule type" value="Genomic_DNA"/>
</dbReference>
<dbReference type="GO" id="GO:0006574">
    <property type="term" value="P:L-valine catabolic process"/>
    <property type="evidence" value="ECO:0007669"/>
    <property type="project" value="TreeGrafter"/>
</dbReference>
<dbReference type="CDD" id="cd09272">
    <property type="entry name" value="RNase_HI_RT_Ty1"/>
    <property type="match status" value="1"/>
</dbReference>
<dbReference type="PANTHER" id="PTHR43866">
    <property type="entry name" value="MALONATE-SEMIALDEHYDE DEHYDROGENASE"/>
    <property type="match status" value="1"/>
</dbReference>